<keyword evidence="1" id="KW-0677">Repeat</keyword>
<evidence type="ECO:0000256" key="1">
    <source>
        <dbReference type="ARBA" id="ARBA00022737"/>
    </source>
</evidence>
<evidence type="ECO:0000256" key="2">
    <source>
        <dbReference type="ARBA" id="ARBA00023043"/>
    </source>
</evidence>
<accession>A0AAD2FER4</accession>
<feature type="repeat" description="ANK" evidence="3">
    <location>
        <begin position="67"/>
        <end position="99"/>
    </location>
</feature>
<dbReference type="InterPro" id="IPR002110">
    <property type="entry name" value="Ankyrin_rpt"/>
</dbReference>
<dbReference type="EMBL" id="CAKOGP040000269">
    <property type="protein sequence ID" value="CAJ1933408.1"/>
    <property type="molecule type" value="Genomic_DNA"/>
</dbReference>
<dbReference type="PANTHER" id="PTHR24188">
    <property type="entry name" value="ANKYRIN REPEAT PROTEIN"/>
    <property type="match status" value="1"/>
</dbReference>
<feature type="repeat" description="ANK" evidence="3">
    <location>
        <begin position="141"/>
        <end position="173"/>
    </location>
</feature>
<organism evidence="4 5">
    <name type="scientific">Cylindrotheca closterium</name>
    <dbReference type="NCBI Taxonomy" id="2856"/>
    <lineage>
        <taxon>Eukaryota</taxon>
        <taxon>Sar</taxon>
        <taxon>Stramenopiles</taxon>
        <taxon>Ochrophyta</taxon>
        <taxon>Bacillariophyta</taxon>
        <taxon>Bacillariophyceae</taxon>
        <taxon>Bacillariophycidae</taxon>
        <taxon>Bacillariales</taxon>
        <taxon>Bacillariaceae</taxon>
        <taxon>Cylindrotheca</taxon>
    </lineage>
</organism>
<dbReference type="InterPro" id="IPR036770">
    <property type="entry name" value="Ankyrin_rpt-contain_sf"/>
</dbReference>
<dbReference type="PROSITE" id="PS50297">
    <property type="entry name" value="ANK_REP_REGION"/>
    <property type="match status" value="3"/>
</dbReference>
<proteinExistence type="predicted"/>
<evidence type="ECO:0000256" key="3">
    <source>
        <dbReference type="PROSITE-ProRule" id="PRU00023"/>
    </source>
</evidence>
<dbReference type="Proteomes" id="UP001295423">
    <property type="component" value="Unassembled WGS sequence"/>
</dbReference>
<reference evidence="4" key="1">
    <citation type="submission" date="2023-08" db="EMBL/GenBank/DDBJ databases">
        <authorList>
            <person name="Audoor S."/>
            <person name="Bilcke G."/>
        </authorList>
    </citation>
    <scope>NUCLEOTIDE SEQUENCE</scope>
</reference>
<gene>
    <name evidence="4" type="ORF">CYCCA115_LOCUS3294</name>
</gene>
<comment type="caution">
    <text evidence="4">The sequence shown here is derived from an EMBL/GenBank/DDBJ whole genome shotgun (WGS) entry which is preliminary data.</text>
</comment>
<evidence type="ECO:0008006" key="6">
    <source>
        <dbReference type="Google" id="ProtNLM"/>
    </source>
</evidence>
<protein>
    <recommendedName>
        <fullName evidence="6">Ankyrin repeat protein</fullName>
    </recommendedName>
</protein>
<dbReference type="PRINTS" id="PR01415">
    <property type="entry name" value="ANKYRIN"/>
</dbReference>
<dbReference type="Gene3D" id="1.25.40.20">
    <property type="entry name" value="Ankyrin repeat-containing domain"/>
    <property type="match status" value="2"/>
</dbReference>
<dbReference type="Pfam" id="PF12796">
    <property type="entry name" value="Ank_2"/>
    <property type="match status" value="2"/>
</dbReference>
<feature type="repeat" description="ANK" evidence="3">
    <location>
        <begin position="33"/>
        <end position="65"/>
    </location>
</feature>
<dbReference type="AlphaFoldDB" id="A0AAD2FER4"/>
<dbReference type="PROSITE" id="PS50088">
    <property type="entry name" value="ANK_REPEAT"/>
    <property type="match status" value="3"/>
</dbReference>
<dbReference type="SUPFAM" id="SSF48403">
    <property type="entry name" value="Ankyrin repeat"/>
    <property type="match status" value="1"/>
</dbReference>
<evidence type="ECO:0000313" key="4">
    <source>
        <dbReference type="EMBL" id="CAJ1933408.1"/>
    </source>
</evidence>
<keyword evidence="2 3" id="KW-0040">ANK repeat</keyword>
<dbReference type="PANTHER" id="PTHR24188:SF29">
    <property type="entry name" value="GH09064P"/>
    <property type="match status" value="1"/>
</dbReference>
<sequence>MACRHRNTQVAQHLLGAIESLDRQAFLEARGEDGFTPLYAACARGFEPVVQFLLNEGSNLEAKDETIGLTPLIAASAAGELQVVLLLLRRGADIEAMDNDHMTSLHYASFQGHHEVVTFMLDWVEREGLDRNAIVEAMDRFGKTPLCWACEAGHLEVAEVLLDAGANAKAADDHGFTLLHLASLNGH</sequence>
<evidence type="ECO:0000313" key="5">
    <source>
        <dbReference type="Proteomes" id="UP001295423"/>
    </source>
</evidence>
<name>A0AAD2FER4_9STRA</name>
<dbReference type="Pfam" id="PF00023">
    <property type="entry name" value="Ank"/>
    <property type="match status" value="1"/>
</dbReference>
<keyword evidence="5" id="KW-1185">Reference proteome</keyword>
<dbReference type="SMART" id="SM00248">
    <property type="entry name" value="ANK"/>
    <property type="match status" value="4"/>
</dbReference>